<dbReference type="Proteomes" id="UP000815698">
    <property type="component" value="Chromosome"/>
</dbReference>
<feature type="transmembrane region" description="Helical" evidence="1">
    <location>
        <begin position="122"/>
        <end position="141"/>
    </location>
</feature>
<dbReference type="InterPro" id="IPR046671">
    <property type="entry name" value="DUF6541"/>
</dbReference>
<evidence type="ECO:0000256" key="1">
    <source>
        <dbReference type="SAM" id="Phobius"/>
    </source>
</evidence>
<keyword evidence="1" id="KW-0472">Membrane</keyword>
<keyword evidence="3" id="KW-1185">Reference proteome</keyword>
<name>A0ABN5DMM9_9MICO</name>
<feature type="transmembrane region" description="Helical" evidence="1">
    <location>
        <begin position="81"/>
        <end position="102"/>
    </location>
</feature>
<feature type="transmembrane region" description="Helical" evidence="1">
    <location>
        <begin position="148"/>
        <end position="166"/>
    </location>
</feature>
<keyword evidence="1" id="KW-1133">Transmembrane helix</keyword>
<protein>
    <submittedName>
        <fullName evidence="2">Uncharacterized protein</fullName>
    </submittedName>
</protein>
<evidence type="ECO:0000313" key="3">
    <source>
        <dbReference type="Proteomes" id="UP000815698"/>
    </source>
</evidence>
<feature type="transmembrane region" description="Helical" evidence="1">
    <location>
        <begin position="53"/>
        <end position="72"/>
    </location>
</feature>
<reference evidence="2 3" key="1">
    <citation type="journal article" date="2016" name="Int. J. Syst. Evol. Microbiol.">
        <title>Dermabacter jinjuensis sp. nov., a novel species of the genus Dermabacter isolated from a clinical specimen.</title>
        <authorList>
            <person name="Park Y.K."/>
            <person name="Lee K.M."/>
            <person name="Lee W.K."/>
            <person name="Cho M.J."/>
            <person name="Lee H.S."/>
            <person name="Cho Y.G."/>
            <person name="Lee Y.C."/>
            <person name="Lee W.K."/>
            <person name="Seong W.K."/>
            <person name="Hwang K.J."/>
        </authorList>
    </citation>
    <scope>NUCLEOTIDE SEQUENCE [LARGE SCALE GENOMIC DNA]</scope>
    <source>
        <strain evidence="2 3">32T</strain>
    </source>
</reference>
<gene>
    <name evidence="2" type="ORF">COP05_03500</name>
</gene>
<accession>A0ABN5DMM9</accession>
<organism evidence="2 3">
    <name type="scientific">Dermabacter jinjuensis</name>
    <dbReference type="NCBI Taxonomy" id="1667168"/>
    <lineage>
        <taxon>Bacteria</taxon>
        <taxon>Bacillati</taxon>
        <taxon>Actinomycetota</taxon>
        <taxon>Actinomycetes</taxon>
        <taxon>Micrococcales</taxon>
        <taxon>Dermabacteraceae</taxon>
        <taxon>Dermabacter</taxon>
    </lineage>
</organism>
<evidence type="ECO:0000313" key="2">
    <source>
        <dbReference type="EMBL" id="ATH96261.1"/>
    </source>
</evidence>
<keyword evidence="1" id="KW-0812">Transmembrane</keyword>
<proteinExistence type="predicted"/>
<dbReference type="Pfam" id="PF20176">
    <property type="entry name" value="DUF6541"/>
    <property type="match status" value="1"/>
</dbReference>
<sequence>MVFLALAVAGFEFVGMTTLRSMALTPKIEMNTVAKLLTLIADRPRITAVRLKTSYVLGVYFLAGIGIVFGVLRRSHSRMRIALVIMLGVTFIVALGTAYSFLPLSSLANPWYQARERVLPMMMTALIPLAVIGACHAIAWLEEKGRMLGSAFLALLIVASVSGAVLNGTRHDRVPKLVELASDSSDGYFTNTVSADEREFIEETASRLDHDAVVLGDPRSGASLYWALGGVKVVFPHLGRPTLDRDILLAKRADEFSSDPAVCRALIAHGPRVYLYEDHTATKRKIESQEDVKEGDFRGLENFPAGSRTLVAKSGNGDYELTELRVNCTPNP</sequence>
<dbReference type="EMBL" id="CP023482">
    <property type="protein sequence ID" value="ATH96261.1"/>
    <property type="molecule type" value="Genomic_DNA"/>
</dbReference>